<dbReference type="InterPro" id="IPR001000">
    <property type="entry name" value="GH10_dom"/>
</dbReference>
<keyword evidence="3 13" id="KW-0858">Xylan degradation</keyword>
<keyword evidence="14" id="KW-1185">Reference proteome</keyword>
<dbReference type="SUPFAM" id="SSF51445">
    <property type="entry name" value="(Trans)glycosidases"/>
    <property type="match status" value="1"/>
</dbReference>
<protein>
    <recommendedName>
        <fullName evidence="9">Beta-xylanase</fullName>
        <ecNumber evidence="9">3.2.1.8</ecNumber>
    </recommendedName>
</protein>
<dbReference type="Gene3D" id="3.20.20.80">
    <property type="entry name" value="Glycosidases"/>
    <property type="match status" value="1"/>
</dbReference>
<evidence type="ECO:0000256" key="2">
    <source>
        <dbReference type="ARBA" id="ARBA00007495"/>
    </source>
</evidence>
<gene>
    <name evidence="13" type="ORF">BD833_1203</name>
</gene>
<evidence type="ECO:0000256" key="10">
    <source>
        <dbReference type="SAM" id="MobiDB-lite"/>
    </source>
</evidence>
<evidence type="ECO:0000256" key="8">
    <source>
        <dbReference type="ARBA" id="ARBA00023326"/>
    </source>
</evidence>
<feature type="region of interest" description="Disordered" evidence="10">
    <location>
        <begin position="102"/>
        <end position="179"/>
    </location>
</feature>
<dbReference type="InterPro" id="IPR044846">
    <property type="entry name" value="GH10"/>
</dbReference>
<evidence type="ECO:0000256" key="9">
    <source>
        <dbReference type="RuleBase" id="RU361174"/>
    </source>
</evidence>
<feature type="domain" description="GH10" evidence="12">
    <location>
        <begin position="167"/>
        <end position="502"/>
    </location>
</feature>
<feature type="signal peptide" evidence="11">
    <location>
        <begin position="1"/>
        <end position="23"/>
    </location>
</feature>
<keyword evidence="4 11" id="KW-0732">Signal</keyword>
<evidence type="ECO:0000256" key="4">
    <source>
        <dbReference type="ARBA" id="ARBA00022729"/>
    </source>
</evidence>
<evidence type="ECO:0000256" key="3">
    <source>
        <dbReference type="ARBA" id="ARBA00022651"/>
    </source>
</evidence>
<dbReference type="GO" id="GO:0045493">
    <property type="term" value="P:xylan catabolic process"/>
    <property type="evidence" value="ECO:0007669"/>
    <property type="project" value="UniProtKB-KW"/>
</dbReference>
<dbReference type="SMART" id="SM00633">
    <property type="entry name" value="Glyco_10"/>
    <property type="match status" value="1"/>
</dbReference>
<comment type="catalytic activity">
    <reaction evidence="1 9">
        <text>Endohydrolysis of (1-&gt;4)-beta-D-xylosidic linkages in xylans.</text>
        <dbReference type="EC" id="3.2.1.8"/>
    </reaction>
</comment>
<dbReference type="PROSITE" id="PS51760">
    <property type="entry name" value="GH10_2"/>
    <property type="match status" value="1"/>
</dbReference>
<comment type="similarity">
    <text evidence="2 9">Belongs to the glycosyl hydrolase 10 (cellulase F) family.</text>
</comment>
<dbReference type="PANTHER" id="PTHR31490">
    <property type="entry name" value="GLYCOSYL HYDROLASE"/>
    <property type="match status" value="1"/>
</dbReference>
<dbReference type="Pfam" id="PF00331">
    <property type="entry name" value="Glyco_hydro_10"/>
    <property type="match status" value="1"/>
</dbReference>
<dbReference type="PANTHER" id="PTHR31490:SF88">
    <property type="entry name" value="BETA-XYLANASE"/>
    <property type="match status" value="1"/>
</dbReference>
<sequence>MSKRYLAALVATCLIGFAGLTGAAGAATPLPPPGDLAGAIVDGRASLSWSPVENSRDTVIYDVSNGQPGRVVGRSTTDEWVSINLPGRPSFSFQVVARDVRKQEGVRSDTITLYRGGRPTEPEPPTPPSEPETPPPPVEPTEPPPPTDPEEPPTEPEEPPTDPEEPPTDPTTPPAAVRDEPVDLGAAVSLARLQDPVYRETVVRYFDSITAENEMKARALQPQRGVFSFSSADQLVAFARENGKEVRGHTLFWHGANPSWISNGSFSQAEWAQLIRDHASNVVGHFAGDITSWDVLNEIVAEDGSGLRTDNPWVNGFGGDPLDAIALMFQAAHEADPAARLCINDFSVEFNRPKTEAYYRLVRDLLARGVPIDCVGFQSHLITESEGPGVSDPGGWSPTLGELTGVLQRFADLGVTVQLTEADLKTSPTPGTTEQKLAAHADMARVLAGACQAVQACTELTWWGVNDSQSWLGSGEMTLLFSDTVTDDAFTPKPAYWATRDILGGGPGGSPPVEAPAS</sequence>
<accession>A0A5S5CQ54</accession>
<dbReference type="AlphaFoldDB" id="A0A5S5CQ54"/>
<dbReference type="GO" id="GO:0031176">
    <property type="term" value="F:endo-1,4-beta-xylanase activity"/>
    <property type="evidence" value="ECO:0007669"/>
    <property type="project" value="UniProtKB-EC"/>
</dbReference>
<dbReference type="Proteomes" id="UP000322499">
    <property type="component" value="Unassembled WGS sequence"/>
</dbReference>
<keyword evidence="7 9" id="KW-0326">Glycosidase</keyword>
<evidence type="ECO:0000259" key="12">
    <source>
        <dbReference type="PROSITE" id="PS51760"/>
    </source>
</evidence>
<name>A0A5S5CQ54_9ACTN</name>
<evidence type="ECO:0000256" key="7">
    <source>
        <dbReference type="ARBA" id="ARBA00023295"/>
    </source>
</evidence>
<reference evidence="13 14" key="1">
    <citation type="submission" date="2019-07" db="EMBL/GenBank/DDBJ databases">
        <title>Genomic Encyclopedia of Archaeal and Bacterial Type Strains, Phase II (KMG-II): from individual species to whole genera.</title>
        <authorList>
            <person name="Goeker M."/>
        </authorList>
    </citation>
    <scope>NUCLEOTIDE SEQUENCE [LARGE SCALE GENOMIC DNA]</scope>
    <source>
        <strain evidence="13 14">DSM 46842</strain>
    </source>
</reference>
<feature type="compositionally biased region" description="Pro residues" evidence="10">
    <location>
        <begin position="122"/>
        <end position="147"/>
    </location>
</feature>
<evidence type="ECO:0000256" key="5">
    <source>
        <dbReference type="ARBA" id="ARBA00022801"/>
    </source>
</evidence>
<proteinExistence type="inferred from homology"/>
<evidence type="ECO:0000313" key="14">
    <source>
        <dbReference type="Proteomes" id="UP000322499"/>
    </source>
</evidence>
<organism evidence="13 14">
    <name type="scientific">Blastococcus xanthinilyticus</name>
    <dbReference type="NCBI Taxonomy" id="1564164"/>
    <lineage>
        <taxon>Bacteria</taxon>
        <taxon>Bacillati</taxon>
        <taxon>Actinomycetota</taxon>
        <taxon>Actinomycetes</taxon>
        <taxon>Geodermatophilales</taxon>
        <taxon>Geodermatophilaceae</taxon>
        <taxon>Blastococcus</taxon>
    </lineage>
</organism>
<dbReference type="PRINTS" id="PR00134">
    <property type="entry name" value="GLHYDRLASE10"/>
</dbReference>
<comment type="caution">
    <text evidence="13">The sequence shown here is derived from an EMBL/GenBank/DDBJ whole genome shotgun (WGS) entry which is preliminary data.</text>
</comment>
<keyword evidence="5 9" id="KW-0378">Hydrolase</keyword>
<dbReference type="EMBL" id="VNHW01000020">
    <property type="protein sequence ID" value="TYP82019.1"/>
    <property type="molecule type" value="Genomic_DNA"/>
</dbReference>
<keyword evidence="8 9" id="KW-0624">Polysaccharide degradation</keyword>
<evidence type="ECO:0000313" key="13">
    <source>
        <dbReference type="EMBL" id="TYP82019.1"/>
    </source>
</evidence>
<dbReference type="RefSeq" id="WP_166535061.1">
    <property type="nucleotide sequence ID" value="NZ_VNHW01000020.1"/>
</dbReference>
<evidence type="ECO:0000256" key="11">
    <source>
        <dbReference type="SAM" id="SignalP"/>
    </source>
</evidence>
<keyword evidence="6 9" id="KW-0119">Carbohydrate metabolism</keyword>
<dbReference type="EC" id="3.2.1.8" evidence="9"/>
<feature type="compositionally biased region" description="Acidic residues" evidence="10">
    <location>
        <begin position="148"/>
        <end position="167"/>
    </location>
</feature>
<evidence type="ECO:0000256" key="1">
    <source>
        <dbReference type="ARBA" id="ARBA00000681"/>
    </source>
</evidence>
<dbReference type="InterPro" id="IPR017853">
    <property type="entry name" value="GH"/>
</dbReference>
<evidence type="ECO:0000256" key="6">
    <source>
        <dbReference type="ARBA" id="ARBA00023277"/>
    </source>
</evidence>
<feature type="chain" id="PRO_5039215090" description="Beta-xylanase" evidence="11">
    <location>
        <begin position="24"/>
        <end position="518"/>
    </location>
</feature>